<dbReference type="InterPro" id="IPR006533">
    <property type="entry name" value="T6SS_Vgr_RhsGE"/>
</dbReference>
<dbReference type="SUPFAM" id="SSF69255">
    <property type="entry name" value="gp5 N-terminal domain-like"/>
    <property type="match status" value="1"/>
</dbReference>
<dbReference type="InterPro" id="IPR037026">
    <property type="entry name" value="Vgr_OB-fold_dom_sf"/>
</dbReference>
<dbReference type="EMBL" id="QWGR01000012">
    <property type="protein sequence ID" value="RIJ46700.1"/>
    <property type="molecule type" value="Genomic_DNA"/>
</dbReference>
<dbReference type="Gene3D" id="2.40.50.230">
    <property type="entry name" value="Gp5 N-terminal domain"/>
    <property type="match status" value="1"/>
</dbReference>
<protein>
    <submittedName>
        <fullName evidence="2">Type VI secretion system tip protein VgrG</fullName>
    </submittedName>
</protein>
<dbReference type="InterPro" id="IPR006531">
    <property type="entry name" value="Gp5/Vgr_OB"/>
</dbReference>
<evidence type="ECO:0000313" key="3">
    <source>
        <dbReference type="Proteomes" id="UP000265926"/>
    </source>
</evidence>
<gene>
    <name evidence="2" type="primary">vgrG</name>
    <name evidence="2" type="ORF">D1614_17350</name>
</gene>
<keyword evidence="3" id="KW-1185">Reference proteome</keyword>
<reference evidence="2 3" key="1">
    <citation type="submission" date="2018-08" db="EMBL/GenBank/DDBJ databases">
        <title>Pallidiluteibacterium maritimus gen. nov., sp. nov., isolated from coastal sediment.</title>
        <authorList>
            <person name="Zhou L.Y."/>
        </authorList>
    </citation>
    <scope>NUCLEOTIDE SEQUENCE [LARGE SCALE GENOMIC DNA]</scope>
    <source>
        <strain evidence="2 3">XSD2</strain>
    </source>
</reference>
<dbReference type="AlphaFoldDB" id="A0A399SSC7"/>
<proteinExistence type="predicted"/>
<dbReference type="NCBIfam" id="TIGR01646">
    <property type="entry name" value="vgr_GE"/>
    <property type="match status" value="1"/>
</dbReference>
<comment type="caution">
    <text evidence="2">The sequence shown here is derived from an EMBL/GenBank/DDBJ whole genome shotgun (WGS) entry which is preliminary data.</text>
</comment>
<evidence type="ECO:0000313" key="2">
    <source>
        <dbReference type="EMBL" id="RIJ46700.1"/>
    </source>
</evidence>
<dbReference type="RefSeq" id="WP_119439246.1">
    <property type="nucleotide sequence ID" value="NZ_QWGR01000012.1"/>
</dbReference>
<dbReference type="Proteomes" id="UP000265926">
    <property type="component" value="Unassembled WGS sequence"/>
</dbReference>
<feature type="domain" description="Gp5/Type VI secretion system Vgr protein OB-fold" evidence="1">
    <location>
        <begin position="378"/>
        <end position="451"/>
    </location>
</feature>
<accession>A0A399SSC7</accession>
<name>A0A399SSC7_9BACT</name>
<dbReference type="SUPFAM" id="SSF69279">
    <property type="entry name" value="Phage tail proteins"/>
    <property type="match status" value="1"/>
</dbReference>
<dbReference type="Pfam" id="PF04717">
    <property type="entry name" value="Phage_base_V"/>
    <property type="match status" value="1"/>
</dbReference>
<evidence type="ECO:0000259" key="1">
    <source>
        <dbReference type="Pfam" id="PF04717"/>
    </source>
</evidence>
<dbReference type="OrthoDB" id="1907165at2"/>
<organism evidence="2 3">
    <name type="scientific">Maribellus luteus</name>
    <dbReference type="NCBI Taxonomy" id="2305463"/>
    <lineage>
        <taxon>Bacteria</taxon>
        <taxon>Pseudomonadati</taxon>
        <taxon>Bacteroidota</taxon>
        <taxon>Bacteroidia</taxon>
        <taxon>Marinilabiliales</taxon>
        <taxon>Prolixibacteraceae</taxon>
        <taxon>Maribellus</taxon>
    </lineage>
</organism>
<sequence>MPEQRVIPTQRSTDLVTWKILIEGEELSSTYQVLSIAVEKEINRIPWAKIVLLDGDPSAQDFALSNESFFVPGKEIEIKVGYHSDEETVFKGIVIRHNLSIRSDKAQLVIECRDKAVKMTIGRKSKYFYESKDSDILEEIIGTYDLEADVEATSVDYPEMVQYRVSDWDFMIARAQANSKVCVVDDGKVSVVTPDYSQEEKLTLVYGATILHFDAEIDARNQFGNITSFGWDVANQEVWEREAAALNVELNGNISADELASVIDLEKLELKDGSGLTDAGLQAWADARNLFNQLSKCRGSVRFQGVADVKPNTTIALTGVGDRFNGKTYVSAVRHHITEGNWTIDAQFGIDSKWFTDKSDINELPASGLLGAVHGLQIGKVTQLQDDPDGEYRVLVRMPLINNDEQGVWARVATLDAGNNRGSFFRPEIDDEVIIGFLNGSPNDPVILGMLNSSANPAPLEPEDANNEKGFVTRSEIRFIFNDDDVSVTMETPNGNKMVISDADGGIKLEDENGNLIQMDANGIKIESAKDLNCKSSANTVIESDVNLELSAGAQFKAEGGAGSSLESSAITEIKGSMIKIN</sequence>